<dbReference type="InterPro" id="IPR015024">
    <property type="entry name" value="PoNi_N"/>
</dbReference>
<accession>A0ABT9BZ07</accession>
<dbReference type="Gene3D" id="1.10.3920.10">
    <property type="entry name" value="PA2201 C-terminal domain-like"/>
    <property type="match status" value="1"/>
</dbReference>
<gene>
    <name evidence="3" type="ORF">Q6A48_12905</name>
</gene>
<dbReference type="Proteomes" id="UP001228019">
    <property type="component" value="Unassembled WGS sequence"/>
</dbReference>
<feature type="domain" description="PoNi C-terminal" evidence="2">
    <location>
        <begin position="146"/>
        <end position="267"/>
    </location>
</feature>
<name>A0ABT9BZ07_9PSED</name>
<proteinExistence type="predicted"/>
<evidence type="ECO:0000259" key="2">
    <source>
        <dbReference type="Pfam" id="PF08929"/>
    </source>
</evidence>
<dbReference type="SUPFAM" id="SSF140731">
    <property type="entry name" value="PA2201 C-terminal domain-like"/>
    <property type="match status" value="1"/>
</dbReference>
<protein>
    <submittedName>
        <fullName evidence="3">DUF1911 domain-containing protein</fullName>
    </submittedName>
</protein>
<evidence type="ECO:0000313" key="3">
    <source>
        <dbReference type="EMBL" id="MDO7897780.1"/>
    </source>
</evidence>
<dbReference type="InterPro" id="IPR015025">
    <property type="entry name" value="PoNi_C"/>
</dbReference>
<evidence type="ECO:0000259" key="1">
    <source>
        <dbReference type="Pfam" id="PF08928"/>
    </source>
</evidence>
<dbReference type="Pfam" id="PF08928">
    <property type="entry name" value="PoNi_N"/>
    <property type="match status" value="1"/>
</dbReference>
<dbReference type="InterPro" id="IPR028983">
    <property type="entry name" value="PA2201-like_C"/>
</dbReference>
<evidence type="ECO:0000313" key="4">
    <source>
        <dbReference type="Proteomes" id="UP001228019"/>
    </source>
</evidence>
<reference evidence="3 4" key="1">
    <citation type="submission" date="2023-07" db="EMBL/GenBank/DDBJ databases">
        <title>Identification of four novel Pseudomonas species associated with bacterial leaf spot of cucurbits.</title>
        <authorList>
            <person name="Fullem K.R."/>
        </authorList>
    </citation>
    <scope>NUCLEOTIDE SEQUENCE [LARGE SCALE GENOMIC DNA]</scope>
    <source>
        <strain evidence="3 4">K18</strain>
    </source>
</reference>
<sequence>MSRETEVIRAPLGDSRYWAEWVDYGDESIADALETAAQPGGDPDYAPQYVFTIAQKHLHQMLCRYSAGCPVADLSRYFPGLLDAWEEVERLGASIWTQAQQFTRHAWRVNYDHYIVCFWMIGLGLALDIADDQWKRLLVLIGNEGEDVLLDRIIASRSQERKIGSVLLYPKPYGRLLAAVDAPADAQASMLATFVNQWYPEVRTGAKSGSDPQAVNYRHPYWYTYGDENFEGGAYFGRWCVEAVAAVKAFGLDDSQCLGLEHYPGDLLRPGGPSTHPVRHDVESPAESAVENKVGFWAKLLGRR</sequence>
<dbReference type="Pfam" id="PF08929">
    <property type="entry name" value="PoNi_C"/>
    <property type="match status" value="1"/>
</dbReference>
<feature type="domain" description="PoNi N-terminal" evidence="1">
    <location>
        <begin position="9"/>
        <end position="137"/>
    </location>
</feature>
<keyword evidence="4" id="KW-1185">Reference proteome</keyword>
<organism evidence="3 4">
    <name type="scientific">Pseudomonas citrulli</name>
    <dbReference type="NCBI Taxonomy" id="3064347"/>
    <lineage>
        <taxon>Bacteria</taxon>
        <taxon>Pseudomonadati</taxon>
        <taxon>Pseudomonadota</taxon>
        <taxon>Gammaproteobacteria</taxon>
        <taxon>Pseudomonadales</taxon>
        <taxon>Pseudomonadaceae</taxon>
        <taxon>Pseudomonas</taxon>
    </lineage>
</organism>
<comment type="caution">
    <text evidence="3">The sequence shown here is derived from an EMBL/GenBank/DDBJ whole genome shotgun (WGS) entry which is preliminary data.</text>
</comment>
<dbReference type="EMBL" id="JAUQOP010000016">
    <property type="protein sequence ID" value="MDO7897780.1"/>
    <property type="molecule type" value="Genomic_DNA"/>
</dbReference>